<dbReference type="InterPro" id="IPR045050">
    <property type="entry name" value="Synaptotagmin_plant"/>
</dbReference>
<keyword evidence="11" id="KW-1185">Reference proteome</keyword>
<evidence type="ECO:0000256" key="7">
    <source>
        <dbReference type="SAM" id="Phobius"/>
    </source>
</evidence>
<feature type="domain" description="SMP-LTD" evidence="9">
    <location>
        <begin position="146"/>
        <end position="346"/>
    </location>
</feature>
<reference evidence="10 11" key="1">
    <citation type="journal article" date="2024" name="Nat. Commun.">
        <title>Phylogenomics reveals the evolutionary origins of lichenization in chlorophyte algae.</title>
        <authorList>
            <person name="Puginier C."/>
            <person name="Libourel C."/>
            <person name="Otte J."/>
            <person name="Skaloud P."/>
            <person name="Haon M."/>
            <person name="Grisel S."/>
            <person name="Petersen M."/>
            <person name="Berrin J.G."/>
            <person name="Delaux P.M."/>
            <person name="Dal Grande F."/>
            <person name="Keller J."/>
        </authorList>
    </citation>
    <scope>NUCLEOTIDE SEQUENCE [LARGE SCALE GENOMIC DNA]</scope>
    <source>
        <strain evidence="10 11">SAG 2145</strain>
    </source>
</reference>
<dbReference type="PROSITE" id="PS50004">
    <property type="entry name" value="C2"/>
    <property type="match status" value="1"/>
</dbReference>
<keyword evidence="3" id="KW-0445">Lipid transport</keyword>
<evidence type="ECO:0000256" key="5">
    <source>
        <dbReference type="ARBA" id="ARBA00023136"/>
    </source>
</evidence>
<evidence type="ECO:0000313" key="10">
    <source>
        <dbReference type="EMBL" id="KAK9837802.1"/>
    </source>
</evidence>
<evidence type="ECO:0000259" key="9">
    <source>
        <dbReference type="PROSITE" id="PS51847"/>
    </source>
</evidence>
<dbReference type="InterPro" id="IPR035892">
    <property type="entry name" value="C2_domain_sf"/>
</dbReference>
<keyword evidence="5 7" id="KW-0472">Membrane</keyword>
<dbReference type="SMART" id="SM00239">
    <property type="entry name" value="C2"/>
    <property type="match status" value="2"/>
</dbReference>
<keyword evidence="2" id="KW-0813">Transport</keyword>
<evidence type="ECO:0000256" key="3">
    <source>
        <dbReference type="ARBA" id="ARBA00023055"/>
    </source>
</evidence>
<dbReference type="GO" id="GO:0006869">
    <property type="term" value="P:lipid transport"/>
    <property type="evidence" value="ECO:0007669"/>
    <property type="project" value="UniProtKB-KW"/>
</dbReference>
<evidence type="ECO:0000256" key="1">
    <source>
        <dbReference type="ARBA" id="ARBA00004370"/>
    </source>
</evidence>
<keyword evidence="7" id="KW-1133">Transmembrane helix</keyword>
<dbReference type="GO" id="GO:0016020">
    <property type="term" value="C:membrane"/>
    <property type="evidence" value="ECO:0007669"/>
    <property type="project" value="UniProtKB-SubCell"/>
</dbReference>
<dbReference type="CDD" id="cd00030">
    <property type="entry name" value="C2"/>
    <property type="match status" value="1"/>
</dbReference>
<protein>
    <submittedName>
        <fullName evidence="10">Uncharacterized protein</fullName>
    </submittedName>
</protein>
<feature type="compositionally biased region" description="Low complexity" evidence="6">
    <location>
        <begin position="20"/>
        <end position="33"/>
    </location>
</feature>
<dbReference type="InterPro" id="IPR031468">
    <property type="entry name" value="SMP_LBD"/>
</dbReference>
<dbReference type="GO" id="GO:0008289">
    <property type="term" value="F:lipid binding"/>
    <property type="evidence" value="ECO:0007669"/>
    <property type="project" value="UniProtKB-KW"/>
</dbReference>
<proteinExistence type="predicted"/>
<name>A0AAW1RW02_9CHLO</name>
<comment type="subcellular location">
    <subcellularLocation>
        <location evidence="1">Membrane</location>
    </subcellularLocation>
</comment>
<gene>
    <name evidence="10" type="ORF">WJX74_005290</name>
</gene>
<accession>A0AAW1RW02</accession>
<dbReference type="PANTHER" id="PTHR10774">
    <property type="entry name" value="EXTENDED SYNAPTOTAGMIN-RELATED"/>
    <property type="match status" value="1"/>
</dbReference>
<feature type="compositionally biased region" description="Polar residues" evidence="6">
    <location>
        <begin position="534"/>
        <end position="551"/>
    </location>
</feature>
<dbReference type="Proteomes" id="UP001438707">
    <property type="component" value="Unassembled WGS sequence"/>
</dbReference>
<dbReference type="CDD" id="cd21677">
    <property type="entry name" value="SMP_SYT"/>
    <property type="match status" value="1"/>
</dbReference>
<comment type="caution">
    <text evidence="10">The sequence shown here is derived from an EMBL/GenBank/DDBJ whole genome shotgun (WGS) entry which is preliminary data.</text>
</comment>
<dbReference type="EMBL" id="JALJOS010000006">
    <property type="protein sequence ID" value="KAK9837802.1"/>
    <property type="molecule type" value="Genomic_DNA"/>
</dbReference>
<dbReference type="PANTHER" id="PTHR10774:SF190">
    <property type="entry name" value="C2 CALCIUM_LIPID-BINDING ENDONUCLEASE_EXONUCLEASE_PHOSPHATASE-RELATED"/>
    <property type="match status" value="1"/>
</dbReference>
<evidence type="ECO:0000256" key="4">
    <source>
        <dbReference type="ARBA" id="ARBA00023121"/>
    </source>
</evidence>
<sequence length="695" mass="78164">MAVNGHSRGSYHTDSRHGSMHSSSNASSSGMCSDGDDRLHGSASGSPQQIGGLSEADFERLQDMFKQGHSAFQLAAGFHFRELLLGMVLMALLVALLFYRFRSVAMRHITRRHEGLAIDAIKDMDSQTFKRLLGSVDMPSWMTYPDFERVGWVNTVLGQLWPRLDASLSHMASEMLRPLFQENKPSWMHSVKLDRFTLGNRAPTITGVKVYGTEHSVPSEINMEVDFAWNGNQNMELFVRPVPKSMGPATIFAAIISQIVLLKVGLERVIMRGKLRVSWRPLMDEPPCIGAVKIAFVDMPSFSFDLNMYGGDLTLLPGVEMWLNAIIKEYVLGPYCLPEAWSYAFVPGINQYDRPAGMLFVTVKEATNVPQMDWFNPSDPYVTLFTRPKHKFKTQVKENTLHPVWNEDFRCLVHVPEQQQLTCVLYDYDTLGQPDVIGDAHLNIRDLKLNEKQDIWLDVKSKIGAAEDKGDSKITRAARKYLQKAKMHSNPRALRMDSNSCKLHLEVAYIKFSAQHFEAAMGMQGDAQTRESTSRPSGDFSHQPSGPSARNANVLGDVDIIDMLEGGLLLVDVKKTINLVHKPIYKGGYITKTHATVKVKVAGETKLTPTGTGRDAAINERLEFVLSGQAARDSNMLIEIEVWDFKWINDRKGSKTVPLQDIVQGRHKADQYVLTDTRHGQIILEFTWIPLLENR</sequence>
<dbReference type="InterPro" id="IPR000008">
    <property type="entry name" value="C2_dom"/>
</dbReference>
<dbReference type="PROSITE" id="PS51847">
    <property type="entry name" value="SMP"/>
    <property type="match status" value="1"/>
</dbReference>
<keyword evidence="7" id="KW-0812">Transmembrane</keyword>
<feature type="domain" description="C2" evidence="8">
    <location>
        <begin position="342"/>
        <end position="457"/>
    </location>
</feature>
<feature type="transmembrane region" description="Helical" evidence="7">
    <location>
        <begin position="83"/>
        <end position="101"/>
    </location>
</feature>
<organism evidence="10 11">
    <name type="scientific">Apatococcus lobatus</name>
    <dbReference type="NCBI Taxonomy" id="904363"/>
    <lineage>
        <taxon>Eukaryota</taxon>
        <taxon>Viridiplantae</taxon>
        <taxon>Chlorophyta</taxon>
        <taxon>core chlorophytes</taxon>
        <taxon>Trebouxiophyceae</taxon>
        <taxon>Chlorellales</taxon>
        <taxon>Chlorellaceae</taxon>
        <taxon>Apatococcus</taxon>
    </lineage>
</organism>
<keyword evidence="4" id="KW-0446">Lipid-binding</keyword>
<dbReference type="AlphaFoldDB" id="A0AAW1RW02"/>
<evidence type="ECO:0000256" key="2">
    <source>
        <dbReference type="ARBA" id="ARBA00022448"/>
    </source>
</evidence>
<dbReference type="Gene3D" id="2.60.40.150">
    <property type="entry name" value="C2 domain"/>
    <property type="match status" value="2"/>
</dbReference>
<evidence type="ECO:0000256" key="6">
    <source>
        <dbReference type="SAM" id="MobiDB-lite"/>
    </source>
</evidence>
<evidence type="ECO:0000259" key="8">
    <source>
        <dbReference type="PROSITE" id="PS50004"/>
    </source>
</evidence>
<feature type="region of interest" description="Disordered" evidence="6">
    <location>
        <begin position="521"/>
        <end position="551"/>
    </location>
</feature>
<dbReference type="GO" id="GO:0005783">
    <property type="term" value="C:endoplasmic reticulum"/>
    <property type="evidence" value="ECO:0007669"/>
    <property type="project" value="TreeGrafter"/>
</dbReference>
<feature type="region of interest" description="Disordered" evidence="6">
    <location>
        <begin position="1"/>
        <end position="50"/>
    </location>
</feature>
<dbReference type="SUPFAM" id="SSF49562">
    <property type="entry name" value="C2 domain (Calcium/lipid-binding domain, CaLB)"/>
    <property type="match status" value="2"/>
</dbReference>
<evidence type="ECO:0000313" key="11">
    <source>
        <dbReference type="Proteomes" id="UP001438707"/>
    </source>
</evidence>
<dbReference type="Pfam" id="PF00168">
    <property type="entry name" value="C2"/>
    <property type="match status" value="2"/>
</dbReference>